<reference evidence="2 3" key="2">
    <citation type="journal article" date="2004" name="Nature">
        <title>Finishing the euchromatic sequence of the human genome.</title>
        <authorList>
            <consortium name="International Human Genome Sequencing Consortium"/>
        </authorList>
    </citation>
    <scope>NUCLEOTIDE SEQUENCE [LARGE SCALE GENOMIC DNA]</scope>
</reference>
<sequence length="50" mass="4823">MRTPPALGSQVSGGPGAGARRAPAARTWLGPARGPGKLAESGLGLGGRVT</sequence>
<proteinExistence type="predicted"/>
<protein>
    <submittedName>
        <fullName evidence="2">RAB11 family interacting protein 4</fullName>
    </submittedName>
</protein>
<dbReference type="MassIVE" id="J3QLM3"/>
<evidence type="ECO:0000313" key="3">
    <source>
        <dbReference type="Proteomes" id="UP000005640"/>
    </source>
</evidence>
<name>J3QLM3_HUMAN</name>
<dbReference type="Proteomes" id="UP000005640">
    <property type="component" value="Chromosome 17"/>
</dbReference>
<feature type="region of interest" description="Disordered" evidence="1">
    <location>
        <begin position="1"/>
        <end position="50"/>
    </location>
</feature>
<dbReference type="HGNC" id="HGNC:30267">
    <property type="gene designation" value="RAB11FIP4"/>
</dbReference>
<dbReference type="EMBL" id="KF510421">
    <property type="status" value="NOT_ANNOTATED_CDS"/>
    <property type="molecule type" value="Genomic_DNA"/>
</dbReference>
<dbReference type="EMBL" id="AC135724">
    <property type="status" value="NOT_ANNOTATED_CDS"/>
    <property type="molecule type" value="Genomic_DNA"/>
</dbReference>
<evidence type="ECO:0000313" key="2">
    <source>
        <dbReference type="Ensembl" id="ENSP00000463616.1"/>
    </source>
</evidence>
<dbReference type="Ensembl" id="ENST00000578694.1">
    <property type="protein sequence ID" value="ENSP00000463616.1"/>
    <property type="gene ID" value="ENSG00000131242.19"/>
</dbReference>
<dbReference type="OpenTargets" id="ENSG00000131242"/>
<reference evidence="2" key="4">
    <citation type="submission" date="2025-08" db="UniProtKB">
        <authorList>
            <consortium name="Ensembl"/>
        </authorList>
    </citation>
    <scope>IDENTIFICATION</scope>
</reference>
<dbReference type="ExpressionAtlas" id="J3QLM3">
    <property type="expression patterns" value="baseline and differential"/>
</dbReference>
<evidence type="ECO:0000256" key="1">
    <source>
        <dbReference type="SAM" id="MobiDB-lite"/>
    </source>
</evidence>
<dbReference type="EMBL" id="KC877637">
    <property type="status" value="NOT_ANNOTATED_CDS"/>
    <property type="molecule type" value="Genomic_DNA"/>
</dbReference>
<dbReference type="ChiTaRS" id="RAB11FIP4">
    <property type="organism name" value="human"/>
</dbReference>
<dbReference type="VEuPathDB" id="HostDB:ENSG00000131242"/>
<dbReference type="HOGENOM" id="CLU_3124526_0_0_1"/>
<dbReference type="OrthoDB" id="418358at2759"/>
<dbReference type="EMBL" id="AC003101">
    <property type="status" value="NOT_ANNOTATED_CDS"/>
    <property type="molecule type" value="Genomic_DNA"/>
</dbReference>
<gene>
    <name evidence="2" type="primary">RAB11FIP4</name>
</gene>
<reference evidence="2" key="5">
    <citation type="submission" date="2025-09" db="UniProtKB">
        <authorList>
            <consortium name="Ensembl"/>
        </authorList>
    </citation>
    <scope>IDENTIFICATION</scope>
</reference>
<dbReference type="Bgee" id="ENSG00000131242">
    <property type="expression patterns" value="Expressed in prefrontal cortex and 142 other cell types or tissues"/>
</dbReference>
<accession>J3QLM3</accession>
<dbReference type="GeneTree" id="ENSGT00440000033742"/>
<dbReference type="AlphaFoldDB" id="J3QLM3"/>
<reference evidence="2 3" key="1">
    <citation type="journal article" date="2001" name="Nature">
        <title>Initial sequencing and analysis of the human genome.</title>
        <authorList>
            <consortium name="International Human Genome Sequencing Consortium"/>
            <person name="Lander E.S."/>
            <person name="Linton L.M."/>
            <person name="Birren B."/>
            <person name="Nusbaum C."/>
            <person name="Zody M.C."/>
            <person name="Baldwin J."/>
            <person name="Devon K."/>
            <person name="Dewar K."/>
            <person name="Doyle M."/>
            <person name="FitzHugh W."/>
            <person name="Funke R."/>
            <person name="Gage D."/>
            <person name="Harris K."/>
            <person name="Heaford A."/>
            <person name="Howland J."/>
            <person name="Kann L."/>
            <person name="Lehoczky J."/>
            <person name="LeVine R."/>
            <person name="McEwan P."/>
            <person name="McKernan K."/>
            <person name="Meldrim J."/>
            <person name="Mesirov J.P."/>
            <person name="Miranda C."/>
            <person name="Morris W."/>
            <person name="Naylor J."/>
            <person name="Raymond C."/>
            <person name="Rosetti M."/>
            <person name="Santos R."/>
            <person name="Sheridan A."/>
            <person name="Sougnez C."/>
            <person name="Stange-Thomann N."/>
            <person name="Stojanovic N."/>
            <person name="Subramanian A."/>
            <person name="Wyman D."/>
            <person name="Rogers J."/>
            <person name="Sulston J."/>
            <person name="Ainscough R."/>
            <person name="Beck S."/>
            <person name="Bentley D."/>
            <person name="Burton J."/>
            <person name="Clee C."/>
            <person name="Carter N."/>
            <person name="Coulson A."/>
            <person name="Deadman R."/>
            <person name="Deloukas P."/>
            <person name="Dunham A."/>
            <person name="Dunham I."/>
            <person name="Durbin R."/>
            <person name="French L."/>
            <person name="Grafham D."/>
            <person name="Gregory S."/>
            <person name="Hubbard T."/>
            <person name="Humphray S."/>
            <person name="Hunt A."/>
            <person name="Jones M."/>
            <person name="Lloyd C."/>
            <person name="McMurray A."/>
            <person name="Matthews L."/>
            <person name="Mercer S."/>
            <person name="Milne S."/>
            <person name="Mullikin J.C."/>
            <person name="Mungall A."/>
            <person name="Plumb R."/>
            <person name="Ross M."/>
            <person name="Shownkeen R."/>
            <person name="Sims S."/>
            <person name="Waterston R.H."/>
            <person name="Wilson R.K."/>
            <person name="Hillier L.W."/>
            <person name="McPherson J.D."/>
            <person name="Marra M.A."/>
            <person name="Mardis E.R."/>
            <person name="Fulton L.A."/>
            <person name="Chinwalla A.T."/>
            <person name="Pepin K.H."/>
            <person name="Gish W.R."/>
            <person name="Chissoe S.L."/>
            <person name="Wendl M.C."/>
            <person name="Delehaunty K.D."/>
            <person name="Miner T.L."/>
            <person name="Delehaunty A."/>
            <person name="Kramer J.B."/>
            <person name="Cook L.L."/>
            <person name="Fulton R.S."/>
            <person name="Johnson D.L."/>
            <person name="Minx P.J."/>
            <person name="Clifton S.W."/>
            <person name="Hawkins T."/>
            <person name="Branscomb E."/>
            <person name="Predki P."/>
            <person name="Richardson P."/>
            <person name="Wenning S."/>
            <person name="Slezak T."/>
            <person name="Doggett N."/>
            <person name="Cheng J.F."/>
            <person name="Olsen A."/>
            <person name="Lucas S."/>
            <person name="Elkin C."/>
            <person name="Uberbacher E."/>
            <person name="Frazier M."/>
            <person name="Gibbs R.A."/>
            <person name="Muzny D.M."/>
            <person name="Scherer S.E."/>
            <person name="Bouck J.B."/>
            <person name="Sodergren E.J."/>
            <person name="Worley K.C."/>
            <person name="Rives C.M."/>
            <person name="Gorrell J.H."/>
            <person name="Metzker M.L."/>
            <person name="Naylor S.L."/>
            <person name="Kucherlapati R.S."/>
            <person name="Nelson D.L."/>
            <person name="Weinstock G.M."/>
            <person name="Sakaki Y."/>
            <person name="Fujiyama A."/>
            <person name="Hattori M."/>
            <person name="Yada T."/>
            <person name="Toyoda A."/>
            <person name="Itoh T."/>
            <person name="Kawagoe C."/>
            <person name="Watanabe H."/>
            <person name="Totoki Y."/>
            <person name="Taylor T."/>
            <person name="Weissenbach J."/>
            <person name="Heilig R."/>
            <person name="Saurin W."/>
            <person name="Artiguenave F."/>
            <person name="Brottier P."/>
            <person name="Bruls T."/>
            <person name="Pelletier E."/>
            <person name="Robert C."/>
            <person name="Wincker P."/>
            <person name="Smith D.R."/>
            <person name="Doucette-Stamm L."/>
            <person name="Rubenfield M."/>
            <person name="Weinstock K."/>
            <person name="Lee H.M."/>
            <person name="Dubois J."/>
            <person name="Rosenthal A."/>
            <person name="Platzer M."/>
            <person name="Nyakatura G."/>
            <person name="Taudien S."/>
            <person name="Rump A."/>
            <person name="Yang H."/>
            <person name="Yu J."/>
            <person name="Wang J."/>
            <person name="Huang G."/>
            <person name="Gu J."/>
            <person name="Hood L."/>
            <person name="Rowen L."/>
            <person name="Madan A."/>
            <person name="Qin S."/>
            <person name="Davis R.W."/>
            <person name="Federspiel N.A."/>
            <person name="Abola A.P."/>
            <person name="Proctor M.J."/>
            <person name="Myers R.M."/>
            <person name="Schmutz J."/>
            <person name="Dickson M."/>
            <person name="Grimwood J."/>
            <person name="Cox D.R."/>
            <person name="Olson M.V."/>
            <person name="Kaul R."/>
            <person name="Raymond C."/>
            <person name="Shimizu N."/>
            <person name="Kawasaki K."/>
            <person name="Minoshima S."/>
            <person name="Evans G.A."/>
            <person name="Athanasiou M."/>
            <person name="Schultz R."/>
            <person name="Roe B.A."/>
            <person name="Chen F."/>
            <person name="Pan H."/>
            <person name="Ramser J."/>
            <person name="Lehrach H."/>
            <person name="Reinhardt R."/>
            <person name="McCombie W.R."/>
            <person name="de la Bastide M."/>
            <person name="Dedhia N."/>
            <person name="Blocker H."/>
            <person name="Hornischer K."/>
            <person name="Nordsiek G."/>
            <person name="Agarwala R."/>
            <person name="Aravind L."/>
            <person name="Bailey J.A."/>
            <person name="Bateman A."/>
            <person name="Batzoglou S."/>
            <person name="Birney E."/>
            <person name="Bork P."/>
            <person name="Brown D.G."/>
            <person name="Burge C.B."/>
            <person name="Cerutti L."/>
            <person name="Chen H.C."/>
            <person name="Church D."/>
            <person name="Clamp M."/>
            <person name="Copley R.R."/>
            <person name="Doerks T."/>
            <person name="Eddy S.R."/>
            <person name="Eichler E.E."/>
            <person name="Furey T.S."/>
            <person name="Galagan J."/>
            <person name="Gilbert J.G."/>
            <person name="Harmon C."/>
            <person name="Hayashizaki Y."/>
            <person name="Haussler D."/>
            <person name="Hermjakob H."/>
            <person name="Hokamp K."/>
            <person name="Jang W."/>
            <person name="Johnson L.S."/>
            <person name="Jones T.A."/>
            <person name="Kasif S."/>
            <person name="Kaspryzk A."/>
            <person name="Kennedy S."/>
            <person name="Kent W.J."/>
            <person name="Kitts P."/>
            <person name="Koonin E.V."/>
            <person name="Korf I."/>
            <person name="Kulp D."/>
            <person name="Lancet D."/>
            <person name="Lowe T.M."/>
            <person name="McLysaght A."/>
            <person name="Mikkelsen T."/>
            <person name="Moran J.V."/>
            <person name="Mulder N."/>
            <person name="Pollara V.J."/>
            <person name="Ponting C.P."/>
            <person name="Schuler G."/>
            <person name="Schultz J."/>
            <person name="Slater G."/>
            <person name="Smit A.F."/>
            <person name="Stupka E."/>
            <person name="Szustakowski J."/>
            <person name="Thierry-Mieg D."/>
            <person name="Thierry-Mieg J."/>
            <person name="Wagner L."/>
            <person name="Wallis J."/>
            <person name="Wheeler R."/>
            <person name="Williams A."/>
            <person name="Wolf Y.I."/>
            <person name="Wolfe K.H."/>
            <person name="Yang S.P."/>
            <person name="Yeh R.F."/>
            <person name="Collins F."/>
            <person name="Guyer M.S."/>
            <person name="Peterson J."/>
            <person name="Felsenfeld A."/>
            <person name="Wetterstrand K.A."/>
            <person name="Patrinos A."/>
            <person name="Morgan M.J."/>
            <person name="de Jong P."/>
            <person name="Catanese J.J."/>
            <person name="Osoegawa K."/>
            <person name="Shizuya H."/>
            <person name="Choi S."/>
            <person name="Chen Y.J."/>
        </authorList>
    </citation>
    <scope>NUCLEOTIDE SEQUENCE [LARGE SCALE GENOMIC DNA]</scope>
</reference>
<keyword evidence="3" id="KW-1185">Reference proteome</keyword>
<dbReference type="Ensembl" id="ENST00000578694.1">
    <property type="protein sequence ID" value="ENSP00000463616.1"/>
    <property type="gene ID" value="ENSG00000131242.18"/>
</dbReference>
<reference evidence="2 3" key="3">
    <citation type="journal article" date="2006" name="Nature">
        <title>DNA sequence of human chromosome 17 and analysis of rearrangement in the human lineage.</title>
        <authorList>
            <person name="Zody M.C."/>
            <person name="Garber M."/>
            <person name="Adams D.J."/>
            <person name="Sharpe T."/>
            <person name="Harrow J."/>
            <person name="Lupski J.R."/>
            <person name="Nicholson C."/>
            <person name="Searle S.M."/>
            <person name="Wilming L."/>
            <person name="Young S.K."/>
            <person name="Abouelleil A."/>
            <person name="Allen N.R."/>
            <person name="Bi W."/>
            <person name="Bloom T."/>
            <person name="Borowsky M.L."/>
            <person name="Bugalter B.E."/>
            <person name="Butler J."/>
            <person name="Chang J.L."/>
            <person name="Chen C.K."/>
            <person name="Cook A."/>
            <person name="Corum B."/>
            <person name="Cuomo C.A."/>
            <person name="de Jong P.J."/>
            <person name="DeCaprio D."/>
            <person name="Dewar K."/>
            <person name="FitzGerald M."/>
            <person name="Gilbert J."/>
            <person name="Gibson R."/>
            <person name="Gnerre S."/>
            <person name="Goldstein S."/>
            <person name="Grafham D.V."/>
            <person name="Grocock R."/>
            <person name="Hafez N."/>
            <person name="Hagopian D.S."/>
            <person name="Hart E."/>
            <person name="Norman C.H."/>
            <person name="Humphray S."/>
            <person name="Jaffe D.B."/>
            <person name="Jones M."/>
            <person name="Kamal M."/>
            <person name="Khodiyar V.K."/>
            <person name="LaButti K."/>
            <person name="Laird G."/>
            <person name="Lehoczky J."/>
            <person name="Liu X."/>
            <person name="Lokyitsang T."/>
            <person name="Loveland J."/>
            <person name="Lui A."/>
            <person name="Macdonald P."/>
            <person name="Major J.E."/>
            <person name="Matthews L."/>
            <person name="Mauceli E."/>
            <person name="McCarroll S.A."/>
            <person name="Mihalev A.H."/>
            <person name="Mudge J."/>
            <person name="Nguyen C."/>
            <person name="Nicol R."/>
            <person name="O'Leary S.B."/>
            <person name="Osoegawa K."/>
            <person name="Schwartz D.C."/>
            <person name="Shaw-Smith C."/>
            <person name="Stankiewicz P."/>
            <person name="Steward C."/>
            <person name="Swarbreck D."/>
            <person name="Venkataraman V."/>
            <person name="Whittaker C.A."/>
            <person name="Yang X."/>
            <person name="Zimmer A.R."/>
            <person name="Bradley A."/>
            <person name="Hubbard T."/>
            <person name="Birren B.W."/>
            <person name="Rogers J."/>
            <person name="Lander E.S."/>
            <person name="Nusbaum C."/>
        </authorList>
    </citation>
    <scope>NUCLEOTIDE SEQUENCE [LARGE SCALE GENOMIC DNA]</scope>
</reference>
<dbReference type="UCSC" id="uc060drk.1">
    <property type="organism name" value="human"/>
</dbReference>
<dbReference type="EMBL" id="KC877646">
    <property type="status" value="NOT_ANNOTATED_CDS"/>
    <property type="molecule type" value="Genomic_DNA"/>
</dbReference>
<organism evidence="2 3">
    <name type="scientific">Homo sapiens</name>
    <name type="common">Human</name>
    <dbReference type="NCBI Taxonomy" id="9606"/>
    <lineage>
        <taxon>Eukaryota</taxon>
        <taxon>Metazoa</taxon>
        <taxon>Chordata</taxon>
        <taxon>Craniata</taxon>
        <taxon>Vertebrata</taxon>
        <taxon>Euteleostomi</taxon>
        <taxon>Mammalia</taxon>
        <taxon>Eutheria</taxon>
        <taxon>Euarchontoglires</taxon>
        <taxon>Primates</taxon>
        <taxon>Haplorrhini</taxon>
        <taxon>Catarrhini</taxon>
        <taxon>Hominidae</taxon>
        <taxon>Homo</taxon>
    </lineage>
</organism>